<accession>A0A0G1IXE6</accession>
<dbReference type="GO" id="GO:0006351">
    <property type="term" value="P:DNA-templated transcription"/>
    <property type="evidence" value="ECO:0007669"/>
    <property type="project" value="TreeGrafter"/>
</dbReference>
<feature type="domain" description="Transcriptional repressor PaaX-like central Cas2-like" evidence="1">
    <location>
        <begin position="96"/>
        <end position="171"/>
    </location>
</feature>
<reference evidence="2 3" key="1">
    <citation type="journal article" date="2015" name="Nature">
        <title>rRNA introns, odd ribosomes, and small enigmatic genomes across a large radiation of phyla.</title>
        <authorList>
            <person name="Brown C.T."/>
            <person name="Hug L.A."/>
            <person name="Thomas B.C."/>
            <person name="Sharon I."/>
            <person name="Castelle C.J."/>
            <person name="Singh A."/>
            <person name="Wilkins M.J."/>
            <person name="Williams K.H."/>
            <person name="Banfield J.F."/>
        </authorList>
    </citation>
    <scope>NUCLEOTIDE SEQUENCE [LARGE SCALE GENOMIC DNA]</scope>
</reference>
<dbReference type="Gene3D" id="3.30.70.2650">
    <property type="match status" value="1"/>
</dbReference>
<dbReference type="InterPro" id="IPR048846">
    <property type="entry name" value="PaaX-like_central"/>
</dbReference>
<proteinExistence type="predicted"/>
<evidence type="ECO:0000259" key="1">
    <source>
        <dbReference type="Pfam" id="PF20803"/>
    </source>
</evidence>
<dbReference type="Pfam" id="PF20803">
    <property type="entry name" value="PaaX_M"/>
    <property type="match status" value="1"/>
</dbReference>
<dbReference type="InterPro" id="IPR036388">
    <property type="entry name" value="WH-like_DNA-bd_sf"/>
</dbReference>
<organism evidence="2 3">
    <name type="scientific">Candidatus Giovannonibacteria bacterium GW2011_GWA2_44_26</name>
    <dbReference type="NCBI Taxonomy" id="1618648"/>
    <lineage>
        <taxon>Bacteria</taxon>
        <taxon>Candidatus Giovannoniibacteriota</taxon>
    </lineage>
</organism>
<dbReference type="PANTHER" id="PTHR30319:SF1">
    <property type="entry name" value="TRANSCRIPTIONAL REPRESSOR PAAX"/>
    <property type="match status" value="1"/>
</dbReference>
<dbReference type="AlphaFoldDB" id="A0A0G1IXE6"/>
<evidence type="ECO:0000313" key="2">
    <source>
        <dbReference type="EMBL" id="KKT63750.1"/>
    </source>
</evidence>
<protein>
    <submittedName>
        <fullName evidence="2">Repressor in the phenylacetic acid catabolism</fullName>
    </submittedName>
</protein>
<gene>
    <name evidence="2" type="ORF">UW55_C0001G0043</name>
</gene>
<name>A0A0G1IXE6_9BACT</name>
<dbReference type="Gene3D" id="1.10.10.10">
    <property type="entry name" value="Winged helix-like DNA-binding domain superfamily/Winged helix DNA-binding domain"/>
    <property type="match status" value="1"/>
</dbReference>
<comment type="caution">
    <text evidence="2">The sequence shown here is derived from an EMBL/GenBank/DDBJ whole genome shotgun (WGS) entry which is preliminary data.</text>
</comment>
<evidence type="ECO:0000313" key="3">
    <source>
        <dbReference type="Proteomes" id="UP000033945"/>
    </source>
</evidence>
<sequence>MRRRIIYEPTLSDAALLILDAAGKIFIKSFWPHPYYHTFCNHKPKQSFRNALSRLENKGLIVGERRNGKVIFNLSDNGEKLAKRLKLKLELAKKWRWDGKWRILIFDVPEKIRGKRDFLRRELIDFGFYPLQKSVWVYPYNLPEDFFDIFNELDFGEQLVLVESANIKQDDSIRAFFGLS</sequence>
<dbReference type="Proteomes" id="UP000033945">
    <property type="component" value="Unassembled WGS sequence"/>
</dbReference>
<dbReference type="PANTHER" id="PTHR30319">
    <property type="entry name" value="PHENYLACETIC ACID REGULATOR-RELATED TRANSCRIPTIONAL REPRESSOR"/>
    <property type="match status" value="1"/>
</dbReference>
<dbReference type="EMBL" id="LCIT01000001">
    <property type="protein sequence ID" value="KKT63750.1"/>
    <property type="molecule type" value="Genomic_DNA"/>
</dbReference>